<keyword evidence="3" id="KW-1185">Reference proteome</keyword>
<feature type="compositionally biased region" description="Basic residues" evidence="1">
    <location>
        <begin position="169"/>
        <end position="180"/>
    </location>
</feature>
<feature type="region of interest" description="Disordered" evidence="1">
    <location>
        <begin position="59"/>
        <end position="201"/>
    </location>
</feature>
<feature type="compositionally biased region" description="Basic and acidic residues" evidence="1">
    <location>
        <begin position="111"/>
        <end position="123"/>
    </location>
</feature>
<evidence type="ECO:0000313" key="3">
    <source>
        <dbReference type="Proteomes" id="UP000800235"/>
    </source>
</evidence>
<dbReference type="EMBL" id="MU007027">
    <property type="protein sequence ID" value="KAF2432283.1"/>
    <property type="molecule type" value="Genomic_DNA"/>
</dbReference>
<proteinExistence type="predicted"/>
<evidence type="ECO:0000256" key="1">
    <source>
        <dbReference type="SAM" id="MobiDB-lite"/>
    </source>
</evidence>
<dbReference type="AlphaFoldDB" id="A0A9P4NVR6"/>
<protein>
    <submittedName>
        <fullName evidence="2">Uncharacterized protein</fullName>
    </submittedName>
</protein>
<accession>A0A9P4NVR6</accession>
<name>A0A9P4NVR6_9PEZI</name>
<dbReference type="Proteomes" id="UP000800235">
    <property type="component" value="Unassembled WGS sequence"/>
</dbReference>
<organism evidence="2 3">
    <name type="scientific">Tothia fuscella</name>
    <dbReference type="NCBI Taxonomy" id="1048955"/>
    <lineage>
        <taxon>Eukaryota</taxon>
        <taxon>Fungi</taxon>
        <taxon>Dikarya</taxon>
        <taxon>Ascomycota</taxon>
        <taxon>Pezizomycotina</taxon>
        <taxon>Dothideomycetes</taxon>
        <taxon>Pleosporomycetidae</taxon>
        <taxon>Venturiales</taxon>
        <taxon>Cylindrosympodiaceae</taxon>
        <taxon>Tothia</taxon>
    </lineage>
</organism>
<evidence type="ECO:0000313" key="2">
    <source>
        <dbReference type="EMBL" id="KAF2432283.1"/>
    </source>
</evidence>
<gene>
    <name evidence="2" type="ORF">EJ08DRAFT_631024</name>
</gene>
<feature type="compositionally biased region" description="Basic and acidic residues" evidence="1">
    <location>
        <begin position="144"/>
        <end position="160"/>
    </location>
</feature>
<comment type="caution">
    <text evidence="2">The sequence shown here is derived from an EMBL/GenBank/DDBJ whole genome shotgun (WGS) entry which is preliminary data.</text>
</comment>
<sequence>MGAAVPNNPEPVPDADAVAAPDAAPAPVIDINLLAALEIQDEEAAADVLWLEFERNLGRGGANPAFQPRPAGQPRNRNRLPALEGGPANFRPEPYGLGAQRRFHGGGGGQVRRDDVDAFRYEDVGTDTEEENRVEPDEQVEGGGEDHLLDGNELPPREVDVSFVPARRGPGRGRGRRRGRNAGGPPVVDPSQVNGIDVGQAVDAGRAVDTVIEEQ</sequence>
<reference evidence="2" key="1">
    <citation type="journal article" date="2020" name="Stud. Mycol.">
        <title>101 Dothideomycetes genomes: a test case for predicting lifestyles and emergence of pathogens.</title>
        <authorList>
            <person name="Haridas S."/>
            <person name="Albert R."/>
            <person name="Binder M."/>
            <person name="Bloem J."/>
            <person name="Labutti K."/>
            <person name="Salamov A."/>
            <person name="Andreopoulos B."/>
            <person name="Baker S."/>
            <person name="Barry K."/>
            <person name="Bills G."/>
            <person name="Bluhm B."/>
            <person name="Cannon C."/>
            <person name="Castanera R."/>
            <person name="Culley D."/>
            <person name="Daum C."/>
            <person name="Ezra D."/>
            <person name="Gonzalez J."/>
            <person name="Henrissat B."/>
            <person name="Kuo A."/>
            <person name="Liang C."/>
            <person name="Lipzen A."/>
            <person name="Lutzoni F."/>
            <person name="Magnuson J."/>
            <person name="Mondo S."/>
            <person name="Nolan M."/>
            <person name="Ohm R."/>
            <person name="Pangilinan J."/>
            <person name="Park H.-J."/>
            <person name="Ramirez L."/>
            <person name="Alfaro M."/>
            <person name="Sun H."/>
            <person name="Tritt A."/>
            <person name="Yoshinaga Y."/>
            <person name="Zwiers L.-H."/>
            <person name="Turgeon B."/>
            <person name="Goodwin S."/>
            <person name="Spatafora J."/>
            <person name="Crous P."/>
            <person name="Grigoriev I."/>
        </authorList>
    </citation>
    <scope>NUCLEOTIDE SEQUENCE</scope>
    <source>
        <strain evidence="2">CBS 130266</strain>
    </source>
</reference>